<dbReference type="PROSITE" id="PS50801">
    <property type="entry name" value="STAS"/>
    <property type="match status" value="1"/>
</dbReference>
<gene>
    <name evidence="2" type="ORF">CQW49_09780</name>
</gene>
<dbReference type="InterPro" id="IPR002645">
    <property type="entry name" value="STAS_dom"/>
</dbReference>
<dbReference type="InterPro" id="IPR036513">
    <property type="entry name" value="STAS_dom_sf"/>
</dbReference>
<dbReference type="STRING" id="595536.GCA_000178815_03202"/>
<protein>
    <submittedName>
        <fullName evidence="2">Anti-sigma factor antagonist</fullName>
    </submittedName>
</protein>
<dbReference type="SUPFAM" id="SSF52091">
    <property type="entry name" value="SpoIIaa-like"/>
    <property type="match status" value="1"/>
</dbReference>
<organism evidence="2 3">
    <name type="scientific">Methylosinus trichosporium (strain ATCC 35070 / NCIMB 11131 / UNIQEM 75 / OB3b)</name>
    <dbReference type="NCBI Taxonomy" id="595536"/>
    <lineage>
        <taxon>Bacteria</taxon>
        <taxon>Pseudomonadati</taxon>
        <taxon>Pseudomonadota</taxon>
        <taxon>Alphaproteobacteria</taxon>
        <taxon>Hyphomicrobiales</taxon>
        <taxon>Methylocystaceae</taxon>
        <taxon>Methylosinus</taxon>
    </lineage>
</organism>
<dbReference type="KEGG" id="mtw:CQW49_09780"/>
<sequence>MNGRPMIVACSGKQMIAEAPEIREALRNAFRQSLDIVIDCSLATEVDLTFIQLLIASRRTAHAIGAALQIVAQPDSTIAEALRRAGFVPADVLADSASSPF</sequence>
<keyword evidence="3" id="KW-1185">Reference proteome</keyword>
<name>A0A2D2CZG2_METT3</name>
<evidence type="ECO:0000313" key="2">
    <source>
        <dbReference type="EMBL" id="ATQ68141.1"/>
    </source>
</evidence>
<dbReference type="EMBL" id="CP023737">
    <property type="protein sequence ID" value="ATQ68141.1"/>
    <property type="molecule type" value="Genomic_DNA"/>
</dbReference>
<evidence type="ECO:0000259" key="1">
    <source>
        <dbReference type="PROSITE" id="PS50801"/>
    </source>
</evidence>
<dbReference type="RefSeq" id="WP_003610586.1">
    <property type="nucleotide sequence ID" value="NZ_ADVE02000001.1"/>
</dbReference>
<feature type="domain" description="STAS" evidence="1">
    <location>
        <begin position="1"/>
        <end position="101"/>
    </location>
</feature>
<reference evidence="3" key="1">
    <citation type="submission" date="2017-10" db="EMBL/GenBank/DDBJ databases">
        <title>Completed PacBio SMRT sequence of Methylosinus trichosporium OB3b reveals presence of a third large plasmid.</title>
        <authorList>
            <person name="Charles T.C."/>
            <person name="Lynch M.D.J."/>
            <person name="Heil J.R."/>
            <person name="Cheng J."/>
        </authorList>
    </citation>
    <scope>NUCLEOTIDE SEQUENCE [LARGE SCALE GENOMIC DNA]</scope>
    <source>
        <strain evidence="3">OB3b</strain>
    </source>
</reference>
<accession>A0A2D2CZG2</accession>
<dbReference type="Pfam" id="PF13466">
    <property type="entry name" value="STAS_2"/>
    <property type="match status" value="1"/>
</dbReference>
<dbReference type="Gene3D" id="3.30.750.24">
    <property type="entry name" value="STAS domain"/>
    <property type="match status" value="1"/>
</dbReference>
<dbReference type="AlphaFoldDB" id="A0A2D2CZG2"/>
<evidence type="ECO:0000313" key="3">
    <source>
        <dbReference type="Proteomes" id="UP000230709"/>
    </source>
</evidence>
<dbReference type="InterPro" id="IPR058548">
    <property type="entry name" value="MlaB-like_STAS"/>
</dbReference>
<dbReference type="Proteomes" id="UP000230709">
    <property type="component" value="Chromosome"/>
</dbReference>
<dbReference type="CDD" id="cd07043">
    <property type="entry name" value="STAS_anti-anti-sigma_factors"/>
    <property type="match status" value="1"/>
</dbReference>
<proteinExistence type="predicted"/>